<accession>K9W6F4</accession>
<reference evidence="2 3" key="1">
    <citation type="submission" date="2012-06" db="EMBL/GenBank/DDBJ databases">
        <title>Finished plasmid 8 of genome of Crinalium epipsammum PCC 9333.</title>
        <authorList>
            <consortium name="US DOE Joint Genome Institute"/>
            <person name="Gugger M."/>
            <person name="Coursin T."/>
            <person name="Rippka R."/>
            <person name="Tandeau De Marsac N."/>
            <person name="Huntemann M."/>
            <person name="Wei C.-L."/>
            <person name="Han J."/>
            <person name="Detter J.C."/>
            <person name="Han C."/>
            <person name="Tapia R."/>
            <person name="Davenport K."/>
            <person name="Daligault H."/>
            <person name="Erkkila T."/>
            <person name="Gu W."/>
            <person name="Munk A.C.C."/>
            <person name="Teshima H."/>
            <person name="Xu Y."/>
            <person name="Chain P."/>
            <person name="Chen A."/>
            <person name="Krypides N."/>
            <person name="Mavromatis K."/>
            <person name="Markowitz V."/>
            <person name="Szeto E."/>
            <person name="Ivanova N."/>
            <person name="Mikhailova N."/>
            <person name="Ovchinnikova G."/>
            <person name="Pagani I."/>
            <person name="Pati A."/>
            <person name="Goodwin L."/>
            <person name="Peters L."/>
            <person name="Pitluck S."/>
            <person name="Woyke T."/>
            <person name="Kerfeld C."/>
        </authorList>
    </citation>
    <scope>NUCLEOTIDE SEQUENCE [LARGE SCALE GENOMIC DNA]</scope>
    <source>
        <strain evidence="2 3">PCC 9333</strain>
        <plasmid evidence="3">Plasmid pCRI9333.08</plasmid>
    </source>
</reference>
<dbReference type="Proteomes" id="UP000010472">
    <property type="component" value="Plasmid pCRI9333.08"/>
</dbReference>
<geneLocation type="plasmid" evidence="2 3">
    <name>pCRI9333.08</name>
</geneLocation>
<dbReference type="KEGG" id="cep:Cri9333_5001"/>
<gene>
    <name evidence="2" type="ORF">Cri9333_5001</name>
</gene>
<feature type="compositionally biased region" description="Polar residues" evidence="1">
    <location>
        <begin position="94"/>
        <end position="103"/>
    </location>
</feature>
<dbReference type="RefSeq" id="WP_015205644.1">
    <property type="nucleotide sequence ID" value="NC_019756.1"/>
</dbReference>
<keyword evidence="3" id="KW-1185">Reference proteome</keyword>
<dbReference type="HOGENOM" id="CLU_1198175_0_0_3"/>
<feature type="region of interest" description="Disordered" evidence="1">
    <location>
        <begin position="94"/>
        <end position="129"/>
    </location>
</feature>
<evidence type="ECO:0000313" key="2">
    <source>
        <dbReference type="EMBL" id="AFZ15756.1"/>
    </source>
</evidence>
<dbReference type="AlphaFoldDB" id="K9W6F4"/>
<keyword evidence="2" id="KW-0614">Plasmid</keyword>
<dbReference type="OrthoDB" id="462356at2"/>
<sequence>MPSPFFSGRIPEDLNERIQQHCAETGESKTQVLLNALSKYLDFPIKPPATTGISTERFSQLERRVTELEKKLEITNVSSADNSMAEVDRVSDNNNNLVEQPDNNLIKENETSGNNADAVKEPDNSDNADNQIVRSINGDRTQLSISGIEQQPVEVNQSDRKPWIVKTNDAPNLPGLEKMDKNKVSQKLRNTKAAEKTEVRIGQYLLRYCGKEEGIKVRGSLLWEVIPDDNT</sequence>
<organism evidence="2 3">
    <name type="scientific">Crinalium epipsammum PCC 9333</name>
    <dbReference type="NCBI Taxonomy" id="1173022"/>
    <lineage>
        <taxon>Bacteria</taxon>
        <taxon>Bacillati</taxon>
        <taxon>Cyanobacteriota</taxon>
        <taxon>Cyanophyceae</taxon>
        <taxon>Gomontiellales</taxon>
        <taxon>Gomontiellaceae</taxon>
        <taxon>Crinalium</taxon>
    </lineage>
</organism>
<evidence type="ECO:0000313" key="3">
    <source>
        <dbReference type="Proteomes" id="UP000010472"/>
    </source>
</evidence>
<protein>
    <submittedName>
        <fullName evidence="2">Uncharacterized protein</fullName>
    </submittedName>
</protein>
<evidence type="ECO:0000256" key="1">
    <source>
        <dbReference type="SAM" id="MobiDB-lite"/>
    </source>
</evidence>
<proteinExistence type="predicted"/>
<name>K9W6F4_9CYAN</name>
<dbReference type="EMBL" id="CP003628">
    <property type="protein sequence ID" value="AFZ15756.1"/>
    <property type="molecule type" value="Genomic_DNA"/>
</dbReference>